<dbReference type="EMBL" id="JAEHNY010000019">
    <property type="protein sequence ID" value="MBI6121427.1"/>
    <property type="molecule type" value="Genomic_DNA"/>
</dbReference>
<name>A0ABS0TK54_9FLAO</name>
<keyword evidence="1" id="KW-0472">Membrane</keyword>
<gene>
    <name evidence="2" type="ORF">I6U50_15485</name>
</gene>
<evidence type="ECO:0000313" key="2">
    <source>
        <dbReference type="EMBL" id="MBI6121427.1"/>
    </source>
</evidence>
<comment type="caution">
    <text evidence="2">The sequence shown here is derived from an EMBL/GenBank/DDBJ whole genome shotgun (WGS) entry which is preliminary data.</text>
</comment>
<proteinExistence type="predicted"/>
<keyword evidence="1" id="KW-0812">Transmembrane</keyword>
<protein>
    <submittedName>
        <fullName evidence="2">Uncharacterized protein</fullName>
    </submittedName>
</protein>
<keyword evidence="1" id="KW-1133">Transmembrane helix</keyword>
<sequence length="150" mass="17365">MLLEDIKREPTFKELKFKNLIVKKEHIEFYNEITAGDELFKNNDKKVGNGEKILIPGKVQKNGIVWRHDYGHNFYTYEFAVKEGRMYLNGFIYKNGKWKRTISSITNTKKFNSKASALLTVSALLIGVIVAPVLRIVELLKTPFKSKKIK</sequence>
<feature type="transmembrane region" description="Helical" evidence="1">
    <location>
        <begin position="117"/>
        <end position="137"/>
    </location>
</feature>
<accession>A0ABS0TK54</accession>
<reference evidence="2 3" key="1">
    <citation type="submission" date="2020-12" db="EMBL/GenBank/DDBJ databases">
        <title>Salegentibacter orientalis sp. nov., isolated from costal sediment.</title>
        <authorList>
            <person name="Lian F.-B."/>
        </authorList>
    </citation>
    <scope>NUCLEOTIDE SEQUENCE [LARGE SCALE GENOMIC DNA]</scope>
    <source>
        <strain evidence="2 3">F60176</strain>
    </source>
</reference>
<evidence type="ECO:0000256" key="1">
    <source>
        <dbReference type="SAM" id="Phobius"/>
    </source>
</evidence>
<organism evidence="2 3">
    <name type="scientific">Salegentibacter maritimus</name>
    <dbReference type="NCBI Taxonomy" id="2794347"/>
    <lineage>
        <taxon>Bacteria</taxon>
        <taxon>Pseudomonadati</taxon>
        <taxon>Bacteroidota</taxon>
        <taxon>Flavobacteriia</taxon>
        <taxon>Flavobacteriales</taxon>
        <taxon>Flavobacteriaceae</taxon>
        <taxon>Salegentibacter</taxon>
    </lineage>
</organism>
<evidence type="ECO:0000313" key="3">
    <source>
        <dbReference type="Proteomes" id="UP000635665"/>
    </source>
</evidence>
<keyword evidence="3" id="KW-1185">Reference proteome</keyword>
<dbReference type="RefSeq" id="WP_198639518.1">
    <property type="nucleotide sequence ID" value="NZ_JAEHNY010000019.1"/>
</dbReference>
<dbReference type="Proteomes" id="UP000635665">
    <property type="component" value="Unassembled WGS sequence"/>
</dbReference>